<reference evidence="1 2" key="1">
    <citation type="submission" date="2019-09" db="EMBL/GenBank/DDBJ databases">
        <authorList>
            <person name="Depoorter E."/>
        </authorList>
    </citation>
    <scope>NUCLEOTIDE SEQUENCE [LARGE SCALE GENOMIC DNA]</scope>
    <source>
        <strain evidence="1">LMG 24064</strain>
    </source>
</reference>
<evidence type="ECO:0000313" key="2">
    <source>
        <dbReference type="Proteomes" id="UP000494222"/>
    </source>
</evidence>
<protein>
    <submittedName>
        <fullName evidence="1">Uncharacterized protein</fullName>
    </submittedName>
</protein>
<dbReference type="Proteomes" id="UP000494222">
    <property type="component" value="Unassembled WGS sequence"/>
</dbReference>
<organism evidence="1 2">
    <name type="scientific">Burkholderia latens</name>
    <dbReference type="NCBI Taxonomy" id="488446"/>
    <lineage>
        <taxon>Bacteria</taxon>
        <taxon>Pseudomonadati</taxon>
        <taxon>Pseudomonadota</taxon>
        <taxon>Betaproteobacteria</taxon>
        <taxon>Burkholderiales</taxon>
        <taxon>Burkholderiaceae</taxon>
        <taxon>Burkholderia</taxon>
        <taxon>Burkholderia cepacia complex</taxon>
    </lineage>
</organism>
<accession>A0A6P2NRY9</accession>
<name>A0A6P2NRY9_9BURK</name>
<proteinExistence type="predicted"/>
<dbReference type="EMBL" id="CABVPL010000041">
    <property type="protein sequence ID" value="VWB97307.1"/>
    <property type="molecule type" value="Genomic_DNA"/>
</dbReference>
<evidence type="ECO:0000313" key="1">
    <source>
        <dbReference type="EMBL" id="VWB97307.1"/>
    </source>
</evidence>
<gene>
    <name evidence="1" type="ORF">BLA24064_04633</name>
</gene>
<sequence length="42" mass="4146">MVVVPAISTSATTDMAKVNFTVLASKTVNAAPGGCQAADSYG</sequence>
<dbReference type="AlphaFoldDB" id="A0A6P2NRY9"/>